<dbReference type="AlphaFoldDB" id="A0A1M7YTV9"/>
<dbReference type="EMBL" id="FRFG01000019">
    <property type="protein sequence ID" value="SHO56028.1"/>
    <property type="molecule type" value="Genomic_DNA"/>
</dbReference>
<dbReference type="Proteomes" id="UP000184600">
    <property type="component" value="Unassembled WGS sequence"/>
</dbReference>
<organism evidence="2 3">
    <name type="scientific">Vibrio quintilis</name>
    <dbReference type="NCBI Taxonomy" id="1117707"/>
    <lineage>
        <taxon>Bacteria</taxon>
        <taxon>Pseudomonadati</taxon>
        <taxon>Pseudomonadota</taxon>
        <taxon>Gammaproteobacteria</taxon>
        <taxon>Vibrionales</taxon>
        <taxon>Vibrionaceae</taxon>
        <taxon>Vibrio</taxon>
    </lineage>
</organism>
<feature type="domain" description="AraC effector-binding" evidence="1">
    <location>
        <begin position="1"/>
        <end position="152"/>
    </location>
</feature>
<proteinExistence type="predicted"/>
<dbReference type="SMART" id="SM00871">
    <property type="entry name" value="AraC_E_bind"/>
    <property type="match status" value="1"/>
</dbReference>
<protein>
    <submittedName>
        <fullName evidence="2">Bacterial transcription activator, effector binding domain</fullName>
    </submittedName>
</protein>
<dbReference type="InterPro" id="IPR010499">
    <property type="entry name" value="AraC_E-bd"/>
</dbReference>
<evidence type="ECO:0000259" key="1">
    <source>
        <dbReference type="SMART" id="SM00871"/>
    </source>
</evidence>
<accession>A0A1M7YTV9</accession>
<reference evidence="3" key="1">
    <citation type="submission" date="2016-12" db="EMBL/GenBank/DDBJ databases">
        <authorList>
            <person name="Rodrigo-Torres L."/>
            <person name="Arahal R.D."/>
            <person name="Lucena T."/>
        </authorList>
    </citation>
    <scope>NUCLEOTIDE SEQUENCE [LARGE SCALE GENOMIC DNA]</scope>
</reference>
<gene>
    <name evidence="2" type="ORF">VQ7734_01791</name>
</gene>
<name>A0A1M7YTV9_9VIBR</name>
<keyword evidence="3" id="KW-1185">Reference proteome</keyword>
<dbReference type="InterPro" id="IPR011256">
    <property type="entry name" value="Reg_factor_effector_dom_sf"/>
</dbReference>
<evidence type="ECO:0000313" key="2">
    <source>
        <dbReference type="EMBL" id="SHO56028.1"/>
    </source>
</evidence>
<dbReference type="STRING" id="1117707.VQ7734_01791"/>
<dbReference type="RefSeq" id="WP_073581566.1">
    <property type="nucleotide sequence ID" value="NZ_AP024897.1"/>
</dbReference>
<evidence type="ECO:0000313" key="3">
    <source>
        <dbReference type="Proteomes" id="UP000184600"/>
    </source>
</evidence>
<dbReference type="OrthoDB" id="9808480at2"/>
<dbReference type="Gene3D" id="3.20.80.10">
    <property type="entry name" value="Regulatory factor, effector binding domain"/>
    <property type="match status" value="1"/>
</dbReference>
<sequence length="154" mass="17713">MDIQTCVKESFSVIGKEGSTEDGQGFIQLLWRDVQTQFKQIDSLVKREPNGRLCGIWGVMSDFSRSFMPWENDFTRGLYLAGAEVLDDAQAPEGWVKWTIPGYEYIYVRNNSKNKFAEVRQYLAENHMELAGAAHDFNCQKTGQDFIYVPVKRL</sequence>